<keyword evidence="5" id="KW-1185">Reference proteome</keyword>
<reference evidence="3 5" key="2">
    <citation type="submission" date="2023-09" db="EMBL/GenBank/DDBJ databases">
        <title>Complete-Gapless Cercospora beticola genome.</title>
        <authorList>
            <person name="Wyatt N.A."/>
            <person name="Spanner R.E."/>
            <person name="Bolton M.D."/>
        </authorList>
    </citation>
    <scope>NUCLEOTIDE SEQUENCE [LARGE SCALE GENOMIC DNA]</scope>
    <source>
        <strain evidence="3">Cb09-40</strain>
    </source>
</reference>
<evidence type="ECO:0000313" key="2">
    <source>
        <dbReference type="EMBL" id="PIA89472.1"/>
    </source>
</evidence>
<dbReference type="EMBL" id="CP134188">
    <property type="protein sequence ID" value="WPB03050.1"/>
    <property type="molecule type" value="Genomic_DNA"/>
</dbReference>
<sequence length="286" mass="32465">MASRLQSSYRQTTSPTYVERLSGSWILPTSALAAIRAFISLYVFVVQFFIIGYRCSTGRCDTAGRSFSYFTGLGYWGLGFYYAFAAAHTFSYSFRGKPWLSSWPAWLRWLHSVLYASITIFPFIVTAVYWAGLNDKSFTTPFRSWSNISQHALNSVFAFSEIVLPRSDPHPWINVLPLVFLGCCYIGLAYLTHATQGFYVYDFLDPNENGSGSVVGYCIGILAACVILFVVVRYAQWARRWLTEVKFGRAGPQTHHDTTPRHLKKSSSLEHELDQAALSDTRRHDF</sequence>
<feature type="transmembrane region" description="Helical" evidence="1">
    <location>
        <begin position="114"/>
        <end position="133"/>
    </location>
</feature>
<gene>
    <name evidence="2" type="ORF">CB0940_07125</name>
    <name evidence="3" type="ORF">RHO25_007687</name>
</gene>
<organism evidence="2 4">
    <name type="scientific">Cercospora beticola</name>
    <name type="common">Sugarbeet leaf spot fungus</name>
    <dbReference type="NCBI Taxonomy" id="122368"/>
    <lineage>
        <taxon>Eukaryota</taxon>
        <taxon>Fungi</taxon>
        <taxon>Dikarya</taxon>
        <taxon>Ascomycota</taxon>
        <taxon>Pezizomycotina</taxon>
        <taxon>Dothideomycetes</taxon>
        <taxon>Dothideomycetidae</taxon>
        <taxon>Mycosphaerellales</taxon>
        <taxon>Mycosphaerellaceae</taxon>
        <taxon>Cercospora</taxon>
    </lineage>
</organism>
<keyword evidence="1" id="KW-1133">Transmembrane helix</keyword>
<proteinExistence type="predicted"/>
<dbReference type="OrthoDB" id="419711at2759"/>
<dbReference type="PANTHER" id="PTHR12242:SF1">
    <property type="entry name" value="MYND-TYPE DOMAIN-CONTAINING PROTEIN"/>
    <property type="match status" value="1"/>
</dbReference>
<dbReference type="AlphaFoldDB" id="A0A2G5HB42"/>
<evidence type="ECO:0000313" key="3">
    <source>
        <dbReference type="EMBL" id="WPB03050.1"/>
    </source>
</evidence>
<accession>A0A2G5HB42</accession>
<keyword evidence="1" id="KW-0472">Membrane</keyword>
<evidence type="ECO:0000313" key="5">
    <source>
        <dbReference type="Proteomes" id="UP001302367"/>
    </source>
</evidence>
<evidence type="ECO:0000313" key="4">
    <source>
        <dbReference type="Proteomes" id="UP000230605"/>
    </source>
</evidence>
<keyword evidence="1" id="KW-0812">Transmembrane</keyword>
<dbReference type="Proteomes" id="UP000230605">
    <property type="component" value="Chromosome 5"/>
</dbReference>
<dbReference type="Proteomes" id="UP001302367">
    <property type="component" value="Chromosome 5"/>
</dbReference>
<feature type="transmembrane region" description="Helical" evidence="1">
    <location>
        <begin position="25"/>
        <end position="52"/>
    </location>
</feature>
<evidence type="ECO:0000256" key="1">
    <source>
        <dbReference type="SAM" id="Phobius"/>
    </source>
</evidence>
<protein>
    <recommendedName>
        <fullName evidence="6">FAR-17a/AIG1-like protein</fullName>
    </recommendedName>
</protein>
<dbReference type="PANTHER" id="PTHR12242">
    <property type="entry name" value="OS02G0130600 PROTEIN-RELATED"/>
    <property type="match status" value="1"/>
</dbReference>
<feature type="transmembrane region" description="Helical" evidence="1">
    <location>
        <begin position="73"/>
        <end position="94"/>
    </location>
</feature>
<reference evidence="2 4" key="1">
    <citation type="submission" date="2015-10" db="EMBL/GenBank/DDBJ databases">
        <title>The cercosporin biosynthetic gene cluster was horizontally transferred to several fungal lineages and shown to be expanded in Cercospora beticola based on microsynteny with recipient genomes.</title>
        <authorList>
            <person name="De Jonge R."/>
            <person name="Ebert M.K."/>
            <person name="Suttle J.C."/>
            <person name="Jurick Ii W.M."/>
            <person name="Secor G.A."/>
            <person name="Thomma B.P."/>
            <person name="Van De Peer Y."/>
            <person name="Bolton M.D."/>
        </authorList>
    </citation>
    <scope>NUCLEOTIDE SEQUENCE [LARGE SCALE GENOMIC DNA]</scope>
    <source>
        <strain evidence="2 4">09-40</strain>
    </source>
</reference>
<evidence type="ECO:0008006" key="6">
    <source>
        <dbReference type="Google" id="ProtNLM"/>
    </source>
</evidence>
<feature type="transmembrane region" description="Helical" evidence="1">
    <location>
        <begin position="172"/>
        <end position="194"/>
    </location>
</feature>
<name>A0A2G5HB42_CERBT</name>
<feature type="transmembrane region" description="Helical" evidence="1">
    <location>
        <begin position="214"/>
        <end position="232"/>
    </location>
</feature>
<dbReference type="EMBL" id="LKMD01000108">
    <property type="protein sequence ID" value="PIA89472.1"/>
    <property type="molecule type" value="Genomic_DNA"/>
</dbReference>
<dbReference type="GO" id="GO:0016020">
    <property type="term" value="C:membrane"/>
    <property type="evidence" value="ECO:0007669"/>
    <property type="project" value="TreeGrafter"/>
</dbReference>